<feature type="compositionally biased region" description="Basic and acidic residues" evidence="2">
    <location>
        <begin position="233"/>
        <end position="253"/>
    </location>
</feature>
<dbReference type="InterPro" id="IPR012677">
    <property type="entry name" value="Nucleotide-bd_a/b_plait_sf"/>
</dbReference>
<evidence type="ECO:0000259" key="3">
    <source>
        <dbReference type="PROSITE" id="PS50177"/>
    </source>
</evidence>
<feature type="compositionally biased region" description="Low complexity" evidence="2">
    <location>
        <begin position="382"/>
        <end position="394"/>
    </location>
</feature>
<feature type="compositionally biased region" description="Basic and acidic residues" evidence="2">
    <location>
        <begin position="143"/>
        <end position="158"/>
    </location>
</feature>
<dbReference type="SUPFAM" id="SSF54928">
    <property type="entry name" value="RNA-binding domain, RBD"/>
    <property type="match status" value="1"/>
</dbReference>
<dbReference type="GO" id="GO:0003729">
    <property type="term" value="F:mRNA binding"/>
    <property type="evidence" value="ECO:0007669"/>
    <property type="project" value="TreeGrafter"/>
</dbReference>
<dbReference type="Gene3D" id="3.10.450.50">
    <property type="match status" value="1"/>
</dbReference>
<feature type="compositionally biased region" description="Low complexity" evidence="2">
    <location>
        <begin position="179"/>
        <end position="199"/>
    </location>
</feature>
<name>A0A7S4MC31_9EUKA</name>
<feature type="region of interest" description="Disordered" evidence="2">
    <location>
        <begin position="369"/>
        <end position="406"/>
    </location>
</feature>
<dbReference type="AlphaFoldDB" id="A0A7S4MC31"/>
<gene>
    <name evidence="4" type="ORF">VSP0166_LOCUS5963</name>
</gene>
<proteinExistence type="predicted"/>
<dbReference type="InterPro" id="IPR039539">
    <property type="entry name" value="Ras_GTPase_bind_prot"/>
</dbReference>
<dbReference type="CDD" id="cd00780">
    <property type="entry name" value="NTF2"/>
    <property type="match status" value="1"/>
</dbReference>
<accession>A0A7S4MC31</accession>
<keyword evidence="1" id="KW-0694">RNA-binding</keyword>
<feature type="compositionally biased region" description="Basic and acidic residues" evidence="2">
    <location>
        <begin position="280"/>
        <end position="289"/>
    </location>
</feature>
<dbReference type="GO" id="GO:1990904">
    <property type="term" value="C:ribonucleoprotein complex"/>
    <property type="evidence" value="ECO:0007669"/>
    <property type="project" value="TreeGrafter"/>
</dbReference>
<sequence>MNEEQVGKQFVLVYYRTLFKDPSTLLRLYKENSTLTRREKNEIVTYKGLKEISQALECTKPNGLLDVRNVVVQNSFESSLIVTVTGLVHHDPEAESQTQRPFTQVFVLHPQQPKGLFVLNEIFLNTDIDETSEEQDFLSAEENQPKDSEVSTAVEEKQSVVGTEEETGKVEKSEKSETEVAVEPAEADPVPEVPVAAPEVVEEAPKKVENEPKAPEAKENSTTPKKKRKEKKPKSEGKAPAKTVAPEEKEPKKQSWASIAKSTPPPQPAAPPAVAAPKKAPVEEPKQEQSKPTQNVSPADARYLEVCDFNSSAKLDTLKNAFRIFGAVTYVHFLGHTRALVEFQDPKVVTKILALKEPVTVNGKVVRVARGSSSMKQRKRNANQTNGRSGNNNRGHNRGKNNTARQ</sequence>
<dbReference type="SUPFAM" id="SSF54427">
    <property type="entry name" value="NTF2-like"/>
    <property type="match status" value="1"/>
</dbReference>
<organism evidence="4">
    <name type="scientific">Vannella robusta</name>
    <dbReference type="NCBI Taxonomy" id="1487602"/>
    <lineage>
        <taxon>Eukaryota</taxon>
        <taxon>Amoebozoa</taxon>
        <taxon>Discosea</taxon>
        <taxon>Flabellinia</taxon>
        <taxon>Vannellidae</taxon>
        <taxon>Vannella</taxon>
    </lineage>
</organism>
<feature type="domain" description="NTF2" evidence="3">
    <location>
        <begin position="6"/>
        <end position="125"/>
    </location>
</feature>
<dbReference type="CDD" id="cd00590">
    <property type="entry name" value="RRM_SF"/>
    <property type="match status" value="1"/>
</dbReference>
<dbReference type="InterPro" id="IPR002075">
    <property type="entry name" value="NTF2_dom"/>
</dbReference>
<dbReference type="Gene3D" id="3.30.70.330">
    <property type="match status" value="1"/>
</dbReference>
<dbReference type="Pfam" id="PF02136">
    <property type="entry name" value="NTF2"/>
    <property type="match status" value="1"/>
</dbReference>
<feature type="compositionally biased region" description="Basic and acidic residues" evidence="2">
    <location>
        <begin position="203"/>
        <end position="219"/>
    </location>
</feature>
<evidence type="ECO:0000256" key="1">
    <source>
        <dbReference type="ARBA" id="ARBA00022884"/>
    </source>
</evidence>
<dbReference type="GO" id="GO:0005829">
    <property type="term" value="C:cytosol"/>
    <property type="evidence" value="ECO:0007669"/>
    <property type="project" value="TreeGrafter"/>
</dbReference>
<dbReference type="InterPro" id="IPR018222">
    <property type="entry name" value="Nuclear_transport_factor_2_euk"/>
</dbReference>
<dbReference type="EMBL" id="HBKP01008372">
    <property type="protein sequence ID" value="CAE2212973.1"/>
    <property type="molecule type" value="Transcribed_RNA"/>
</dbReference>
<protein>
    <recommendedName>
        <fullName evidence="3">NTF2 domain-containing protein</fullName>
    </recommendedName>
</protein>
<evidence type="ECO:0000256" key="2">
    <source>
        <dbReference type="SAM" id="MobiDB-lite"/>
    </source>
</evidence>
<dbReference type="PANTHER" id="PTHR10693">
    <property type="entry name" value="RAS GTPASE-ACTIVATING PROTEIN-BINDING PROTEIN"/>
    <property type="match status" value="1"/>
</dbReference>
<dbReference type="InterPro" id="IPR032710">
    <property type="entry name" value="NTF2-like_dom_sf"/>
</dbReference>
<dbReference type="PROSITE" id="PS50177">
    <property type="entry name" value="NTF2_DOMAIN"/>
    <property type="match status" value="1"/>
</dbReference>
<feature type="compositionally biased region" description="Basic and acidic residues" evidence="2">
    <location>
        <begin position="166"/>
        <end position="178"/>
    </location>
</feature>
<dbReference type="InterPro" id="IPR035979">
    <property type="entry name" value="RBD_domain_sf"/>
</dbReference>
<evidence type="ECO:0000313" key="4">
    <source>
        <dbReference type="EMBL" id="CAE2212973.1"/>
    </source>
</evidence>
<dbReference type="PANTHER" id="PTHR10693:SF20">
    <property type="entry name" value="AT27578P"/>
    <property type="match status" value="1"/>
</dbReference>
<reference evidence="4" key="1">
    <citation type="submission" date="2021-01" db="EMBL/GenBank/DDBJ databases">
        <authorList>
            <person name="Corre E."/>
            <person name="Pelletier E."/>
            <person name="Niang G."/>
            <person name="Scheremetjew M."/>
            <person name="Finn R."/>
            <person name="Kale V."/>
            <person name="Holt S."/>
            <person name="Cochrane G."/>
            <person name="Meng A."/>
            <person name="Brown T."/>
            <person name="Cohen L."/>
        </authorList>
    </citation>
    <scope>NUCLEOTIDE SEQUENCE</scope>
    <source>
        <strain evidence="4">DIVA3 518/3/11/1/6</strain>
    </source>
</reference>
<feature type="region of interest" description="Disordered" evidence="2">
    <location>
        <begin position="133"/>
        <end position="297"/>
    </location>
</feature>